<dbReference type="Proteomes" id="UP000183685">
    <property type="component" value="Unassembled WGS sequence"/>
</dbReference>
<feature type="transmembrane region" description="Helical" evidence="2">
    <location>
        <begin position="378"/>
        <end position="395"/>
    </location>
</feature>
<dbReference type="InterPro" id="IPR010989">
    <property type="entry name" value="SNARE"/>
</dbReference>
<dbReference type="GO" id="GO:0016192">
    <property type="term" value="P:vesicle-mediated transport"/>
    <property type="evidence" value="ECO:0007669"/>
    <property type="project" value="InterPro"/>
</dbReference>
<reference evidence="3 4" key="1">
    <citation type="submission" date="2016-10" db="EMBL/GenBank/DDBJ databases">
        <authorList>
            <person name="de Groot N.N."/>
        </authorList>
    </citation>
    <scope>NUCLEOTIDE SEQUENCE [LARGE SCALE GENOMIC DNA]</scope>
    <source>
        <strain evidence="3 4">CGMCC 1.9109</strain>
    </source>
</reference>
<organism evidence="3 4">
    <name type="scientific">Kordiimonas lacus</name>
    <dbReference type="NCBI Taxonomy" id="637679"/>
    <lineage>
        <taxon>Bacteria</taxon>
        <taxon>Pseudomonadati</taxon>
        <taxon>Pseudomonadota</taxon>
        <taxon>Alphaproteobacteria</taxon>
        <taxon>Kordiimonadales</taxon>
        <taxon>Kordiimonadaceae</taxon>
        <taxon>Kordiimonas</taxon>
    </lineage>
</organism>
<feature type="transmembrane region" description="Helical" evidence="2">
    <location>
        <begin position="338"/>
        <end position="358"/>
    </location>
</feature>
<proteinExistence type="predicted"/>
<dbReference type="OrthoDB" id="8433483at2"/>
<keyword evidence="4" id="KW-1185">Reference proteome</keyword>
<dbReference type="EMBL" id="FNAK01000006">
    <property type="protein sequence ID" value="SDE36220.1"/>
    <property type="molecule type" value="Genomic_DNA"/>
</dbReference>
<evidence type="ECO:0000256" key="1">
    <source>
        <dbReference type="SAM" id="Coils"/>
    </source>
</evidence>
<dbReference type="GO" id="GO:0016020">
    <property type="term" value="C:membrane"/>
    <property type="evidence" value="ECO:0007669"/>
    <property type="project" value="InterPro"/>
</dbReference>
<evidence type="ECO:0000256" key="2">
    <source>
        <dbReference type="SAM" id="Phobius"/>
    </source>
</evidence>
<dbReference type="SUPFAM" id="SSF47661">
    <property type="entry name" value="t-snare proteins"/>
    <property type="match status" value="1"/>
</dbReference>
<dbReference type="RefSeq" id="WP_068306942.1">
    <property type="nucleotide sequence ID" value="NZ_FNAK01000006.1"/>
</dbReference>
<protein>
    <submittedName>
        <fullName evidence="3">Uncharacterized protein</fullName>
    </submittedName>
</protein>
<dbReference type="AlphaFoldDB" id="A0A1G7CBV4"/>
<name>A0A1G7CBV4_9PROT</name>
<evidence type="ECO:0000313" key="3">
    <source>
        <dbReference type="EMBL" id="SDE36220.1"/>
    </source>
</evidence>
<keyword evidence="1" id="KW-0175">Coiled coil</keyword>
<accession>A0A1G7CBV4</accession>
<feature type="coiled-coil region" evidence="1">
    <location>
        <begin position="277"/>
        <end position="304"/>
    </location>
</feature>
<sequence>MSRWLDQFKGSQFVTIWKNLGDLTKGIDLRKVTNFPEKKELARFVKAFRYVDSFIKACDPELIPQALWNNCQTPAANCNGQFANYVSSRNTAYLEQANASVDQILVQIQPYQKLDGKAVRSARASFIQYAKTLESAIKDIEEKSSGALSQIAANATETGELLATSLKNSSEINQLKDEYFEGCNGEPALKQQVSELLSELTENQERFGNYHRELFGEAEKDGIVKEIAEARSEAQGNRQQIQEILKTCDKELEELSEFYHEAFGQENEEGKIEGGLKNELQEKIQAYKDLAESHQKKFAAFEKRIEDLLPGATSAGLASAYADRRKTFEDPIKFNSRLFYAAMAGLFVIGFIFSVESIGEWPLKFTHATNLSELGSSFLLKLPFLGPLIWLAVFASKRRSEAQRLEQEYAHKEALAKSYESFKQQIHELGQENDVIMEQLLEAAIRVVAYNASATLDGKHGDKVPLQEAIERAVPVVKGGD</sequence>
<keyword evidence="2" id="KW-0472">Membrane</keyword>
<keyword evidence="2" id="KW-1133">Transmembrane helix</keyword>
<dbReference type="STRING" id="637679.GCA_001550055_03201"/>
<evidence type="ECO:0000313" key="4">
    <source>
        <dbReference type="Proteomes" id="UP000183685"/>
    </source>
</evidence>
<keyword evidence="2" id="KW-0812">Transmembrane</keyword>
<gene>
    <name evidence="3" type="ORF">SAMN04488071_2720</name>
</gene>